<protein>
    <submittedName>
        <fullName evidence="1">Uncharacterized protein</fullName>
    </submittedName>
</protein>
<keyword evidence="2" id="KW-1185">Reference proteome</keyword>
<gene>
    <name evidence="1" type="ORF">CAUJ_LOCUS1435</name>
</gene>
<evidence type="ECO:0000313" key="1">
    <source>
        <dbReference type="EMBL" id="CAD6185516.1"/>
    </source>
</evidence>
<name>A0A8S1GQ35_9PELO</name>
<dbReference type="AlphaFoldDB" id="A0A8S1GQ35"/>
<dbReference type="Proteomes" id="UP000835052">
    <property type="component" value="Unassembled WGS sequence"/>
</dbReference>
<proteinExistence type="predicted"/>
<comment type="caution">
    <text evidence="1">The sequence shown here is derived from an EMBL/GenBank/DDBJ whole genome shotgun (WGS) entry which is preliminary data.</text>
</comment>
<organism evidence="1 2">
    <name type="scientific">Caenorhabditis auriculariae</name>
    <dbReference type="NCBI Taxonomy" id="2777116"/>
    <lineage>
        <taxon>Eukaryota</taxon>
        <taxon>Metazoa</taxon>
        <taxon>Ecdysozoa</taxon>
        <taxon>Nematoda</taxon>
        <taxon>Chromadorea</taxon>
        <taxon>Rhabditida</taxon>
        <taxon>Rhabditina</taxon>
        <taxon>Rhabditomorpha</taxon>
        <taxon>Rhabditoidea</taxon>
        <taxon>Rhabditidae</taxon>
        <taxon>Peloderinae</taxon>
        <taxon>Caenorhabditis</taxon>
    </lineage>
</organism>
<dbReference type="EMBL" id="CAJGYM010000002">
    <property type="protein sequence ID" value="CAD6185516.1"/>
    <property type="molecule type" value="Genomic_DNA"/>
</dbReference>
<accession>A0A8S1GQ35</accession>
<dbReference type="OrthoDB" id="1107553at2759"/>
<evidence type="ECO:0000313" key="2">
    <source>
        <dbReference type="Proteomes" id="UP000835052"/>
    </source>
</evidence>
<sequence>MPSLQLLGSRLKHLTTQSLFVRGLIPIESNPVLRLLNSLSLQPQQIYFIWSKFAIDSIYLLEELINNNKDTVCDIGLEECAPSHLFTDQLVSPVVSHLTSLRLWNNCKSSHYAITDTTTFALSKAIAEGVPVETIDLATCSITNHSVIAAILAWTMCPRSDLSISLSHCPLIDREALHEELIAQEIFLKEDRVRLNGYTLTLFC</sequence>
<reference evidence="1" key="1">
    <citation type="submission" date="2020-10" db="EMBL/GenBank/DDBJ databases">
        <authorList>
            <person name="Kikuchi T."/>
        </authorList>
    </citation>
    <scope>NUCLEOTIDE SEQUENCE</scope>
    <source>
        <strain evidence="1">NKZ352</strain>
    </source>
</reference>